<protein>
    <submittedName>
        <fullName evidence="2">Hydrolase of the alpha/beta-hydrolase fold family</fullName>
    </submittedName>
</protein>
<dbReference type="InterPro" id="IPR046879">
    <property type="entry name" value="KANL3/Tex30_Abhydrolase"/>
</dbReference>
<dbReference type="HOGENOM" id="CLU_072792_3_1_11"/>
<feature type="domain" description="KANL3/Tex30 alpha/beta hydrolase-like" evidence="1">
    <location>
        <begin position="35"/>
        <end position="196"/>
    </location>
</feature>
<name>F4H1Q8_CELFA</name>
<keyword evidence="2" id="KW-0378">Hydrolase</keyword>
<dbReference type="RefSeq" id="WP_013772502.1">
    <property type="nucleotide sequence ID" value="NC_015514.1"/>
</dbReference>
<dbReference type="Gene3D" id="3.40.50.1820">
    <property type="entry name" value="alpha/beta hydrolase"/>
    <property type="match status" value="1"/>
</dbReference>
<keyword evidence="3" id="KW-1185">Reference proteome</keyword>
<evidence type="ECO:0000313" key="2">
    <source>
        <dbReference type="EMBL" id="AEE47478.1"/>
    </source>
</evidence>
<dbReference type="Pfam" id="PF20408">
    <property type="entry name" value="Abhydrolase_11"/>
    <property type="match status" value="1"/>
</dbReference>
<dbReference type="EMBL" id="CP002666">
    <property type="protein sequence ID" value="AEE47478.1"/>
    <property type="molecule type" value="Genomic_DNA"/>
</dbReference>
<dbReference type="InterPro" id="IPR029058">
    <property type="entry name" value="AB_hydrolase_fold"/>
</dbReference>
<reference evidence="2 3" key="1">
    <citation type="submission" date="2011-04" db="EMBL/GenBank/DDBJ databases">
        <title>Complete sequence of Cellulomonas fimi ATCC 484.</title>
        <authorList>
            <consortium name="US DOE Joint Genome Institute"/>
            <person name="Lucas S."/>
            <person name="Han J."/>
            <person name="Lapidus A."/>
            <person name="Cheng J.-F."/>
            <person name="Goodwin L."/>
            <person name="Pitluck S."/>
            <person name="Peters L."/>
            <person name="Chertkov O."/>
            <person name="Detter J.C."/>
            <person name="Han C."/>
            <person name="Tapia R."/>
            <person name="Land M."/>
            <person name="Hauser L."/>
            <person name="Kyrpides N."/>
            <person name="Ivanova N."/>
            <person name="Ovchinnikova G."/>
            <person name="Pagani I."/>
            <person name="Mead D."/>
            <person name="Brumm P."/>
            <person name="Woyke T."/>
        </authorList>
    </citation>
    <scope>NUCLEOTIDE SEQUENCE [LARGE SCALE GENOMIC DNA]</scope>
    <source>
        <strain evidence="3">ATCC 484 / DSM 20113 / JCM 1341 / NBRC 15513 / NCIMB 8980 / NCTC 7547</strain>
    </source>
</reference>
<accession>F4H1Q8</accession>
<evidence type="ECO:0000259" key="1">
    <source>
        <dbReference type="Pfam" id="PF20408"/>
    </source>
</evidence>
<evidence type="ECO:0000313" key="3">
    <source>
        <dbReference type="Proteomes" id="UP000008460"/>
    </source>
</evidence>
<dbReference type="InterPro" id="IPR026555">
    <property type="entry name" value="NSL3/Tex30"/>
</dbReference>
<dbReference type="PANTHER" id="PTHR13136">
    <property type="entry name" value="TESTIS DEVELOPMENT PROTEIN PRTD"/>
    <property type="match status" value="1"/>
</dbReference>
<dbReference type="GO" id="GO:0016787">
    <property type="term" value="F:hydrolase activity"/>
    <property type="evidence" value="ECO:0007669"/>
    <property type="project" value="UniProtKB-KW"/>
</dbReference>
<dbReference type="PANTHER" id="PTHR13136:SF11">
    <property type="entry name" value="TESTIS-EXPRESSED PROTEIN 30"/>
    <property type="match status" value="1"/>
</dbReference>
<dbReference type="eggNOG" id="COG3571">
    <property type="taxonomic scope" value="Bacteria"/>
</dbReference>
<sequence>MSAGGATADGGGPAATPVAEVLGVDPAARPRDVAGVVLTPGASAGRDHRTLVALEAALAPLPVLRLDFPNQSRGSRAPERPEAAVPHLREHATAFAAELGTTTDRLVLGGRSFGGRMSSLVASEGMPLAGLVLLSYPLHPPGRPDDLRVAHLPDVTVPVLAVSGLRDPFGAPDELRTHLAGVAGPLTLAFVPGDHSPTDDVAVATVVRAWLLGDAPGDRAS</sequence>
<dbReference type="Proteomes" id="UP000008460">
    <property type="component" value="Chromosome"/>
</dbReference>
<organism evidence="2 3">
    <name type="scientific">Cellulomonas fimi (strain ATCC 484 / DSM 20113 / JCM 1341 / CCUG 24087 / LMG 16345 / NBRC 15513 / NCIMB 8980 / NCTC 7547 / NRS-133)</name>
    <dbReference type="NCBI Taxonomy" id="590998"/>
    <lineage>
        <taxon>Bacteria</taxon>
        <taxon>Bacillati</taxon>
        <taxon>Actinomycetota</taxon>
        <taxon>Actinomycetes</taxon>
        <taxon>Micrococcales</taxon>
        <taxon>Cellulomonadaceae</taxon>
        <taxon>Cellulomonas</taxon>
    </lineage>
</organism>
<dbReference type="AlphaFoldDB" id="F4H1Q8"/>
<dbReference type="ESTHER" id="celfa-f4h1q8">
    <property type="family name" value="NLS3-Tex30"/>
</dbReference>
<gene>
    <name evidence="2" type="ordered locus">Celf_3365</name>
</gene>
<dbReference type="STRING" id="590998.Celf_3365"/>
<dbReference type="KEGG" id="cfi:Celf_3365"/>
<proteinExistence type="predicted"/>
<dbReference type="SUPFAM" id="SSF53474">
    <property type="entry name" value="alpha/beta-Hydrolases"/>
    <property type="match status" value="1"/>
</dbReference>